<sequence>MENLMAPLAIGEPVPVSDRRGPLLVGIVNITEDSFSDGGRYLDAEAAVRHALRLRAQGADIVELGPAGSNPDSARVPTQQECARLTPVLDRLAAEHIPSSVDSFLPETQRFAVTARCGLVVMHSETALTLLKIRPCHCSAVTLLPVPQAVFLNRNFRKQ</sequence>
<dbReference type="PROSITE" id="PS50972">
    <property type="entry name" value="PTERIN_BINDING"/>
    <property type="match status" value="1"/>
</dbReference>
<organism evidence="2 3">
    <name type="scientific">Streptomyces roseochromogenus subsp. oscitans DS 12.976</name>
    <dbReference type="NCBI Taxonomy" id="1352936"/>
    <lineage>
        <taxon>Bacteria</taxon>
        <taxon>Bacillati</taxon>
        <taxon>Actinomycetota</taxon>
        <taxon>Actinomycetes</taxon>
        <taxon>Kitasatosporales</taxon>
        <taxon>Streptomycetaceae</taxon>
        <taxon>Streptomyces</taxon>
    </lineage>
</organism>
<feature type="domain" description="Pterin-binding" evidence="1">
    <location>
        <begin position="22"/>
        <end position="159"/>
    </location>
</feature>
<dbReference type="SUPFAM" id="SSF51717">
    <property type="entry name" value="Dihydropteroate synthetase-like"/>
    <property type="match status" value="1"/>
</dbReference>
<proteinExistence type="predicted"/>
<gene>
    <name evidence="2" type="ORF">M878_05710</name>
</gene>
<evidence type="ECO:0000259" key="1">
    <source>
        <dbReference type="PROSITE" id="PS50972"/>
    </source>
</evidence>
<dbReference type="PROSITE" id="PS00792">
    <property type="entry name" value="DHPS_1"/>
    <property type="match status" value="1"/>
</dbReference>
<dbReference type="GO" id="GO:0005829">
    <property type="term" value="C:cytosol"/>
    <property type="evidence" value="ECO:0007669"/>
    <property type="project" value="TreeGrafter"/>
</dbReference>
<protein>
    <recommendedName>
        <fullName evidence="1">Pterin-binding domain-containing protein</fullName>
    </recommendedName>
</protein>
<keyword evidence="3" id="KW-1185">Reference proteome</keyword>
<evidence type="ECO:0000313" key="3">
    <source>
        <dbReference type="Proteomes" id="UP000017984"/>
    </source>
</evidence>
<dbReference type="PANTHER" id="PTHR20941">
    <property type="entry name" value="FOLATE SYNTHESIS PROTEINS"/>
    <property type="match status" value="1"/>
</dbReference>
<dbReference type="InterPro" id="IPR000489">
    <property type="entry name" value="Pterin-binding_dom"/>
</dbReference>
<dbReference type="EMBL" id="AWQX01000051">
    <property type="protein sequence ID" value="EST35449.1"/>
    <property type="molecule type" value="Genomic_DNA"/>
</dbReference>
<dbReference type="PATRIC" id="fig|1352936.5.peg.1231"/>
<accession>V6L2K3</accession>
<dbReference type="GO" id="GO:0046654">
    <property type="term" value="P:tetrahydrofolate biosynthetic process"/>
    <property type="evidence" value="ECO:0007669"/>
    <property type="project" value="TreeGrafter"/>
</dbReference>
<dbReference type="STRING" id="1352936.M878_05710"/>
<comment type="caution">
    <text evidence="2">The sequence shown here is derived from an EMBL/GenBank/DDBJ whole genome shotgun (WGS) entry which is preliminary data.</text>
</comment>
<dbReference type="Pfam" id="PF00809">
    <property type="entry name" value="Pterin_bind"/>
    <property type="match status" value="1"/>
</dbReference>
<dbReference type="HOGENOM" id="CLU_1659785_0_0_11"/>
<dbReference type="AlphaFoldDB" id="V6L2K3"/>
<dbReference type="InterPro" id="IPR011005">
    <property type="entry name" value="Dihydropteroate_synth-like_sf"/>
</dbReference>
<reference evidence="2 3" key="1">
    <citation type="journal article" date="2014" name="Genome Announc.">
        <title>Draft Genome Sequence of Streptomyces roseochromogenes subsp. oscitans DS 12.976, Producer of the Aminocoumarin Antibiotic Clorobiocin.</title>
        <authorList>
            <person name="Ruckert C."/>
            <person name="Kalinowski J."/>
            <person name="Heide L."/>
            <person name="Apel A.K."/>
        </authorList>
    </citation>
    <scope>NUCLEOTIDE SEQUENCE [LARGE SCALE GENOMIC DNA]</scope>
    <source>
        <strain evidence="2 3">DS 12.976</strain>
    </source>
</reference>
<dbReference type="InterPro" id="IPR045031">
    <property type="entry name" value="DHP_synth-like"/>
</dbReference>
<dbReference type="Gene3D" id="3.20.20.20">
    <property type="entry name" value="Dihydropteroate synthase-like"/>
    <property type="match status" value="1"/>
</dbReference>
<name>V6L2K3_STRRC</name>
<dbReference type="Proteomes" id="UP000017984">
    <property type="component" value="Chromosome"/>
</dbReference>
<dbReference type="PANTHER" id="PTHR20941:SF1">
    <property type="entry name" value="FOLIC ACID SYNTHESIS PROTEIN FOL1"/>
    <property type="match status" value="1"/>
</dbReference>
<evidence type="ECO:0000313" key="2">
    <source>
        <dbReference type="EMBL" id="EST35449.1"/>
    </source>
</evidence>
<dbReference type="GO" id="GO:0004156">
    <property type="term" value="F:dihydropteroate synthase activity"/>
    <property type="evidence" value="ECO:0007669"/>
    <property type="project" value="TreeGrafter"/>
</dbReference>